<evidence type="ECO:0000313" key="2">
    <source>
        <dbReference type="EMBL" id="KAK1758604.1"/>
    </source>
</evidence>
<sequence>MSLWLKPGERWVLPLNAFFFFRFFGKPDATGRPACQQVMKPSRGLASENALATTREKLPEVMTVNHSGRSVGRGRQQGRLSSGKGAVRASLRVKSRWRRGAGGGTHEQATPLGGSLDEESGVEKEIGGAEQTSSVWNLVCAMEIIKLAPNASGLWWRSPSQHPIPLDGGCRAVAPHACVDDSLDLASAASRVVVVGGPGGGGVRDIWDGALRDRCCGSVEALLFDLSTGYRGKPGSLPAAILAIAMVHAARCSSVAQGIGKSPNL</sequence>
<evidence type="ECO:0000256" key="1">
    <source>
        <dbReference type="SAM" id="MobiDB-lite"/>
    </source>
</evidence>
<keyword evidence="3" id="KW-1185">Reference proteome</keyword>
<organism evidence="2 3">
    <name type="scientific">Echria macrotheca</name>
    <dbReference type="NCBI Taxonomy" id="438768"/>
    <lineage>
        <taxon>Eukaryota</taxon>
        <taxon>Fungi</taxon>
        <taxon>Dikarya</taxon>
        <taxon>Ascomycota</taxon>
        <taxon>Pezizomycotina</taxon>
        <taxon>Sordariomycetes</taxon>
        <taxon>Sordariomycetidae</taxon>
        <taxon>Sordariales</taxon>
        <taxon>Schizotheciaceae</taxon>
        <taxon>Echria</taxon>
    </lineage>
</organism>
<name>A0AAJ0BHX7_9PEZI</name>
<protein>
    <submittedName>
        <fullName evidence="2">Uncharacterized protein</fullName>
    </submittedName>
</protein>
<reference evidence="2" key="1">
    <citation type="submission" date="2023-06" db="EMBL/GenBank/DDBJ databases">
        <title>Genome-scale phylogeny and comparative genomics of the fungal order Sordariales.</title>
        <authorList>
            <consortium name="Lawrence Berkeley National Laboratory"/>
            <person name="Hensen N."/>
            <person name="Bonometti L."/>
            <person name="Westerberg I."/>
            <person name="Brannstrom I.O."/>
            <person name="Guillou S."/>
            <person name="Cros-Aarteil S."/>
            <person name="Calhoun S."/>
            <person name="Haridas S."/>
            <person name="Kuo A."/>
            <person name="Mondo S."/>
            <person name="Pangilinan J."/>
            <person name="Riley R."/>
            <person name="Labutti K."/>
            <person name="Andreopoulos B."/>
            <person name="Lipzen A."/>
            <person name="Chen C."/>
            <person name="Yanf M."/>
            <person name="Daum C."/>
            <person name="Ng V."/>
            <person name="Clum A."/>
            <person name="Steindorff A."/>
            <person name="Ohm R."/>
            <person name="Martin F."/>
            <person name="Silar P."/>
            <person name="Natvig D."/>
            <person name="Lalanne C."/>
            <person name="Gautier V."/>
            <person name="Ament-Velasquez S.L."/>
            <person name="Kruys A."/>
            <person name="Hutchinson M.I."/>
            <person name="Powell A.J."/>
            <person name="Barry K."/>
            <person name="Miller A.N."/>
            <person name="Grigoriev I.V."/>
            <person name="Debuchy R."/>
            <person name="Gladieux P."/>
            <person name="Thoren M.H."/>
            <person name="Johannesson H."/>
        </authorList>
    </citation>
    <scope>NUCLEOTIDE SEQUENCE</scope>
    <source>
        <strain evidence="2">PSN4</strain>
    </source>
</reference>
<feature type="region of interest" description="Disordered" evidence="1">
    <location>
        <begin position="67"/>
        <end position="86"/>
    </location>
</feature>
<dbReference type="Proteomes" id="UP001239445">
    <property type="component" value="Unassembled WGS sequence"/>
</dbReference>
<gene>
    <name evidence="2" type="ORF">QBC47DRAFT_358439</name>
</gene>
<dbReference type="AlphaFoldDB" id="A0AAJ0BHX7"/>
<accession>A0AAJ0BHX7</accession>
<dbReference type="EMBL" id="MU839829">
    <property type="protein sequence ID" value="KAK1758604.1"/>
    <property type="molecule type" value="Genomic_DNA"/>
</dbReference>
<feature type="compositionally biased region" description="Low complexity" evidence="1">
    <location>
        <begin position="67"/>
        <end position="85"/>
    </location>
</feature>
<proteinExistence type="predicted"/>
<feature type="region of interest" description="Disordered" evidence="1">
    <location>
        <begin position="97"/>
        <end position="128"/>
    </location>
</feature>
<comment type="caution">
    <text evidence="2">The sequence shown here is derived from an EMBL/GenBank/DDBJ whole genome shotgun (WGS) entry which is preliminary data.</text>
</comment>
<evidence type="ECO:0000313" key="3">
    <source>
        <dbReference type="Proteomes" id="UP001239445"/>
    </source>
</evidence>